<organism evidence="16 17">
    <name type="scientific">Pseudomonas boreofloridensis</name>
    <dbReference type="NCBI Taxonomy" id="3064348"/>
    <lineage>
        <taxon>Bacteria</taxon>
        <taxon>Pseudomonadati</taxon>
        <taxon>Pseudomonadota</taxon>
        <taxon>Gammaproteobacteria</taxon>
        <taxon>Pseudomonadales</taxon>
        <taxon>Pseudomonadaceae</taxon>
        <taxon>Pseudomonas</taxon>
    </lineage>
</organism>
<dbReference type="SUPFAM" id="SSF48179">
    <property type="entry name" value="6-phosphogluconate dehydrogenase C-terminal domain-like"/>
    <property type="match status" value="2"/>
</dbReference>
<evidence type="ECO:0000256" key="2">
    <source>
        <dbReference type="ARBA" id="ARBA00007005"/>
    </source>
</evidence>
<dbReference type="Gene3D" id="1.10.1040.50">
    <property type="match status" value="1"/>
</dbReference>
<keyword evidence="17" id="KW-1185">Reference proteome</keyword>
<dbReference type="PANTHER" id="PTHR43612">
    <property type="entry name" value="TRIFUNCTIONAL ENZYME SUBUNIT ALPHA"/>
    <property type="match status" value="1"/>
</dbReference>
<dbReference type="SUPFAM" id="SSF52096">
    <property type="entry name" value="ClpP/crotonase"/>
    <property type="match status" value="1"/>
</dbReference>
<dbReference type="RefSeq" id="WP_304483997.1">
    <property type="nucleotide sequence ID" value="NZ_JAUQOQ010000005.1"/>
</dbReference>
<comment type="pathway">
    <text evidence="1">Lipid metabolism; fatty acid beta-oxidation.</text>
</comment>
<dbReference type="InterPro" id="IPR008927">
    <property type="entry name" value="6-PGluconate_DH-like_C_sf"/>
</dbReference>
<evidence type="ECO:0000256" key="13">
    <source>
        <dbReference type="RuleBase" id="RU003707"/>
    </source>
</evidence>
<dbReference type="PANTHER" id="PTHR43612:SF3">
    <property type="entry name" value="TRIFUNCTIONAL ENZYME SUBUNIT ALPHA, MITOCHONDRIAL"/>
    <property type="match status" value="1"/>
</dbReference>
<evidence type="ECO:0000313" key="17">
    <source>
        <dbReference type="Proteomes" id="UP001577047"/>
    </source>
</evidence>
<dbReference type="CDD" id="cd06558">
    <property type="entry name" value="crotonase-like"/>
    <property type="match status" value="1"/>
</dbReference>
<dbReference type="Pfam" id="PF00378">
    <property type="entry name" value="ECH_1"/>
    <property type="match status" value="1"/>
</dbReference>
<dbReference type="Gene3D" id="3.90.226.10">
    <property type="entry name" value="2-enoyl-CoA Hydratase, Chain A, domain 1"/>
    <property type="match status" value="1"/>
</dbReference>
<feature type="domain" description="3-hydroxyacyl-CoA dehydrogenase C-terminal" evidence="14">
    <location>
        <begin position="493"/>
        <end position="586"/>
    </location>
</feature>
<dbReference type="Pfam" id="PF00725">
    <property type="entry name" value="3HCDH"/>
    <property type="match status" value="1"/>
</dbReference>
<dbReference type="InterPro" id="IPR006180">
    <property type="entry name" value="3-OHacyl-CoA_DH_CS"/>
</dbReference>
<evidence type="ECO:0000256" key="8">
    <source>
        <dbReference type="ARBA" id="ARBA00023027"/>
    </source>
</evidence>
<sequence>MYRGKTLAVHALDGGLVELCFDRQDEAVNKLDKLTVRELGDALALIAAAEQVRGLLLSSAKDAFVVGADITEFAQLFALDAEAICADVGHSNQTFLALQNLPLPTLSLINGYALGGGLELALCTDLRVQASTAAIGLPEVKLGLIPGFGGTVRLPRLAGMATTVHWITSGCSVGAHAAREAGVVDATAEPAHLRDTGLELLRRAVDGALDWRTLRQRRQGPVAGDTSLISATLERLRARAGSEHQPAAILALQLLQTAAPLDAEQALKHETRTFARVALTQAAASLVQAFLNGQALKKQIREWRAGGRPVTRCAVLGAGIMGGGIAYGTALAGLEVKLKDVQLPALQTAMAEVRRLLDKRVVAGQLDPAGAASITARITPLLAYEGFDQVQLAIEAVTERLDVKRSVLAALEQQVAADTVIASNTSSLCLSALADVLQHPQRLVGLHFFNPVPQMPLVEVVRGTQSDATSLATAVQYVLALGKTPIVVSDCPGFLVNRLLTPYILAFLSVLEAGMDFVQIDQAMERFGWPMGPAYLNDVVGLDTAAHVFRTIGAAYPQRMDAHLSEHLDALVAAGRLGHKNGVGFYCHTPHASDRAQRAPSADLYEVLGLPAPRLTVSDERIVRQLMLPLLLEAVQCLDEGVVESPAQLDTAVTLGLGFPRHLGGPLKYIDWLGPRQVAEWARDAGLAIPAGLQRLCELDGRFF</sequence>
<evidence type="ECO:0000256" key="12">
    <source>
        <dbReference type="ARBA" id="ARBA00049556"/>
    </source>
</evidence>
<keyword evidence="11" id="KW-0511">Multifunctional enzyme</keyword>
<comment type="similarity">
    <text evidence="3">In the N-terminal section; belongs to the enoyl-CoA hydratase/isomerase family.</text>
</comment>
<dbReference type="PROSITE" id="PS00166">
    <property type="entry name" value="ENOYL_COA_HYDRATASE"/>
    <property type="match status" value="1"/>
</dbReference>
<dbReference type="InterPro" id="IPR001753">
    <property type="entry name" value="Enoyl-CoA_hydra/iso"/>
</dbReference>
<comment type="similarity">
    <text evidence="13">Belongs to the enoyl-CoA hydratase/isomerase family.</text>
</comment>
<evidence type="ECO:0000259" key="15">
    <source>
        <dbReference type="Pfam" id="PF02737"/>
    </source>
</evidence>
<evidence type="ECO:0000256" key="5">
    <source>
        <dbReference type="ARBA" id="ARBA00022832"/>
    </source>
</evidence>
<gene>
    <name evidence="16" type="ORF">ACE1YR_07045</name>
</gene>
<comment type="similarity">
    <text evidence="2">In the central section; belongs to the 3-hydroxyacyl-CoA dehydrogenase family.</text>
</comment>
<evidence type="ECO:0000313" key="16">
    <source>
        <dbReference type="EMBL" id="MFB3800195.1"/>
    </source>
</evidence>
<evidence type="ECO:0000256" key="9">
    <source>
        <dbReference type="ARBA" id="ARBA00023098"/>
    </source>
</evidence>
<evidence type="ECO:0000256" key="11">
    <source>
        <dbReference type="ARBA" id="ARBA00023268"/>
    </source>
</evidence>
<evidence type="ECO:0000256" key="7">
    <source>
        <dbReference type="ARBA" id="ARBA00023002"/>
    </source>
</evidence>
<keyword evidence="5" id="KW-0276">Fatty acid metabolism</keyword>
<dbReference type="PROSITE" id="PS00067">
    <property type="entry name" value="3HCDH"/>
    <property type="match status" value="1"/>
</dbReference>
<evidence type="ECO:0000259" key="14">
    <source>
        <dbReference type="Pfam" id="PF00725"/>
    </source>
</evidence>
<keyword evidence="9" id="KW-0443">Lipid metabolism</keyword>
<dbReference type="InterPro" id="IPR036291">
    <property type="entry name" value="NAD(P)-bd_dom_sf"/>
</dbReference>
<keyword evidence="10" id="KW-0456">Lyase</keyword>
<evidence type="ECO:0000256" key="10">
    <source>
        <dbReference type="ARBA" id="ARBA00023239"/>
    </source>
</evidence>
<evidence type="ECO:0000256" key="6">
    <source>
        <dbReference type="ARBA" id="ARBA00022963"/>
    </source>
</evidence>
<dbReference type="EC" id="4.2.1.17" evidence="4"/>
<comment type="catalytic activity">
    <reaction evidence="12">
        <text>a (3S)-3-hydroxyacyl-CoA + NAD(+) = a 3-oxoacyl-CoA + NADH + H(+)</text>
        <dbReference type="Rhea" id="RHEA:22432"/>
        <dbReference type="ChEBI" id="CHEBI:15378"/>
        <dbReference type="ChEBI" id="CHEBI:57318"/>
        <dbReference type="ChEBI" id="CHEBI:57540"/>
        <dbReference type="ChEBI" id="CHEBI:57945"/>
        <dbReference type="ChEBI" id="CHEBI:90726"/>
        <dbReference type="EC" id="1.1.1.35"/>
    </reaction>
</comment>
<keyword evidence="6" id="KW-0442">Lipid degradation</keyword>
<keyword evidence="7" id="KW-0560">Oxidoreductase</keyword>
<dbReference type="Pfam" id="PF02737">
    <property type="entry name" value="3HCDH_N"/>
    <property type="match status" value="1"/>
</dbReference>
<dbReference type="InterPro" id="IPR006176">
    <property type="entry name" value="3-OHacyl-CoA_DH_NAD-bd"/>
</dbReference>
<dbReference type="InterPro" id="IPR050136">
    <property type="entry name" value="FA_oxidation_alpha_subunit"/>
</dbReference>
<evidence type="ECO:0000256" key="1">
    <source>
        <dbReference type="ARBA" id="ARBA00005005"/>
    </source>
</evidence>
<dbReference type="Proteomes" id="UP001577047">
    <property type="component" value="Unassembled WGS sequence"/>
</dbReference>
<proteinExistence type="inferred from homology"/>
<dbReference type="InterPro" id="IPR006108">
    <property type="entry name" value="3HC_DH_C"/>
</dbReference>
<dbReference type="Gene3D" id="3.40.50.720">
    <property type="entry name" value="NAD(P)-binding Rossmann-like Domain"/>
    <property type="match status" value="1"/>
</dbReference>
<protein>
    <recommendedName>
        <fullName evidence="4">enoyl-CoA hydratase</fullName>
        <ecNumber evidence="4">4.2.1.17</ecNumber>
    </recommendedName>
</protein>
<name>A0ABV4Z6D9_9PSED</name>
<feature type="domain" description="3-hydroxyacyl-CoA dehydrogenase NAD binding" evidence="15">
    <location>
        <begin position="313"/>
        <end position="491"/>
    </location>
</feature>
<dbReference type="InterPro" id="IPR018376">
    <property type="entry name" value="Enoyl-CoA_hyd/isom_CS"/>
</dbReference>
<reference evidence="16 17" key="1">
    <citation type="submission" date="2024-09" db="EMBL/GenBank/DDBJ databases">
        <authorList>
            <person name="Fullem K."/>
        </authorList>
    </citation>
    <scope>NUCLEOTIDE SEQUENCE [LARGE SCALE GENOMIC DNA]</scope>
    <source>
        <strain evidence="17">K1(2024)</strain>
    </source>
</reference>
<dbReference type="InterPro" id="IPR029045">
    <property type="entry name" value="ClpP/crotonase-like_dom_sf"/>
</dbReference>
<evidence type="ECO:0000256" key="3">
    <source>
        <dbReference type="ARBA" id="ARBA00008750"/>
    </source>
</evidence>
<keyword evidence="8" id="KW-0520">NAD</keyword>
<dbReference type="SUPFAM" id="SSF51735">
    <property type="entry name" value="NAD(P)-binding Rossmann-fold domains"/>
    <property type="match status" value="1"/>
</dbReference>
<dbReference type="EMBL" id="JBHFXX010000004">
    <property type="protein sequence ID" value="MFB3800195.1"/>
    <property type="molecule type" value="Genomic_DNA"/>
</dbReference>
<accession>A0ABV4Z6D9</accession>
<evidence type="ECO:0000256" key="4">
    <source>
        <dbReference type="ARBA" id="ARBA00012076"/>
    </source>
</evidence>
<comment type="caution">
    <text evidence="16">The sequence shown here is derived from an EMBL/GenBank/DDBJ whole genome shotgun (WGS) entry which is preliminary data.</text>
</comment>